<dbReference type="Pfam" id="PF21859">
    <property type="entry name" value="Replitron_HUH"/>
    <property type="match status" value="1"/>
</dbReference>
<proteinExistence type="predicted"/>
<dbReference type="GO" id="GO:0003677">
    <property type="term" value="F:DNA binding"/>
    <property type="evidence" value="ECO:0007669"/>
    <property type="project" value="InterPro"/>
</dbReference>
<dbReference type="EMBL" id="FN648355">
    <property type="protein sequence ID" value="CBJ30436.1"/>
    <property type="molecule type" value="Genomic_DNA"/>
</dbReference>
<dbReference type="InterPro" id="IPR017956">
    <property type="entry name" value="AT_hook_DNA-bd_motif"/>
</dbReference>
<feature type="region of interest" description="Disordered" evidence="1">
    <location>
        <begin position="46"/>
        <end position="306"/>
    </location>
</feature>
<protein>
    <recommendedName>
        <fullName evidence="2">Replitron HUH endonuclease domain-containing protein</fullName>
    </recommendedName>
</protein>
<dbReference type="OrthoDB" id="1990019at2759"/>
<name>D7FPH8_ECTSI</name>
<accession>D7FPH8</accession>
<keyword evidence="4" id="KW-1185">Reference proteome</keyword>
<dbReference type="InterPro" id="IPR054424">
    <property type="entry name" value="Replitron_HUH"/>
</dbReference>
<dbReference type="PRINTS" id="PR00929">
    <property type="entry name" value="ATHOOK"/>
</dbReference>
<feature type="compositionally biased region" description="Low complexity" evidence="1">
    <location>
        <begin position="129"/>
        <end position="147"/>
    </location>
</feature>
<feature type="domain" description="Replitron HUH endonuclease" evidence="2">
    <location>
        <begin position="321"/>
        <end position="455"/>
    </location>
</feature>
<gene>
    <name evidence="3" type="ORF">Esi_0189_0082</name>
</gene>
<evidence type="ECO:0000259" key="2">
    <source>
        <dbReference type="Pfam" id="PF21859"/>
    </source>
</evidence>
<evidence type="ECO:0000313" key="3">
    <source>
        <dbReference type="EMBL" id="CBJ30436.1"/>
    </source>
</evidence>
<reference evidence="3 4" key="1">
    <citation type="journal article" date="2010" name="Nature">
        <title>The Ectocarpus genome and the independent evolution of multicellularity in brown algae.</title>
        <authorList>
            <person name="Cock J.M."/>
            <person name="Sterck L."/>
            <person name="Rouze P."/>
            <person name="Scornet D."/>
            <person name="Allen A.E."/>
            <person name="Amoutzias G."/>
            <person name="Anthouard V."/>
            <person name="Artiguenave F."/>
            <person name="Aury J.M."/>
            <person name="Badger J.H."/>
            <person name="Beszteri B."/>
            <person name="Billiau K."/>
            <person name="Bonnet E."/>
            <person name="Bothwell J.H."/>
            <person name="Bowler C."/>
            <person name="Boyen C."/>
            <person name="Brownlee C."/>
            <person name="Carrano C.J."/>
            <person name="Charrier B."/>
            <person name="Cho G.Y."/>
            <person name="Coelho S.M."/>
            <person name="Collen J."/>
            <person name="Corre E."/>
            <person name="Da Silva C."/>
            <person name="Delage L."/>
            <person name="Delaroque N."/>
            <person name="Dittami S.M."/>
            <person name="Doulbeau S."/>
            <person name="Elias M."/>
            <person name="Farnham G."/>
            <person name="Gachon C.M."/>
            <person name="Gschloessl B."/>
            <person name="Heesch S."/>
            <person name="Jabbari K."/>
            <person name="Jubin C."/>
            <person name="Kawai H."/>
            <person name="Kimura K."/>
            <person name="Kloareg B."/>
            <person name="Kupper F.C."/>
            <person name="Lang D."/>
            <person name="Le Bail A."/>
            <person name="Leblanc C."/>
            <person name="Lerouge P."/>
            <person name="Lohr M."/>
            <person name="Lopez P.J."/>
            <person name="Martens C."/>
            <person name="Maumus F."/>
            <person name="Michel G."/>
            <person name="Miranda-Saavedra D."/>
            <person name="Morales J."/>
            <person name="Moreau H."/>
            <person name="Motomura T."/>
            <person name="Nagasato C."/>
            <person name="Napoli C.A."/>
            <person name="Nelson D.R."/>
            <person name="Nyvall-Collen P."/>
            <person name="Peters A.F."/>
            <person name="Pommier C."/>
            <person name="Potin P."/>
            <person name="Poulain J."/>
            <person name="Quesneville H."/>
            <person name="Read B."/>
            <person name="Rensing S.A."/>
            <person name="Ritter A."/>
            <person name="Rousvoal S."/>
            <person name="Samanta M."/>
            <person name="Samson G."/>
            <person name="Schroeder D.C."/>
            <person name="Segurens B."/>
            <person name="Strittmatter M."/>
            <person name="Tonon T."/>
            <person name="Tregear J.W."/>
            <person name="Valentin K."/>
            <person name="von Dassow P."/>
            <person name="Yamagishi T."/>
            <person name="Van de Peer Y."/>
            <person name="Wincker P."/>
        </authorList>
    </citation>
    <scope>NUCLEOTIDE SEQUENCE [LARGE SCALE GENOMIC DNA]</scope>
    <source>
        <strain evidence="4">Ec32 / CCAP1310/4</strain>
    </source>
</reference>
<dbReference type="PANTHER" id="PTHR48125:SF10">
    <property type="entry name" value="OS12G0136300 PROTEIN"/>
    <property type="match status" value="1"/>
</dbReference>
<feature type="compositionally biased region" description="Polar residues" evidence="1">
    <location>
        <begin position="46"/>
        <end position="69"/>
    </location>
</feature>
<dbReference type="PANTHER" id="PTHR48125">
    <property type="entry name" value="LP07818P1"/>
    <property type="match status" value="1"/>
</dbReference>
<dbReference type="EMBL" id="FN649742">
    <property type="protein sequence ID" value="CBJ30436.1"/>
    <property type="molecule type" value="Genomic_DNA"/>
</dbReference>
<feature type="region of interest" description="Disordered" evidence="1">
    <location>
        <begin position="616"/>
        <end position="655"/>
    </location>
</feature>
<feature type="compositionally biased region" description="Low complexity" evidence="1">
    <location>
        <begin position="155"/>
        <end position="171"/>
    </location>
</feature>
<feature type="compositionally biased region" description="Low complexity" evidence="1">
    <location>
        <begin position="239"/>
        <end position="281"/>
    </location>
</feature>
<evidence type="ECO:0000256" key="1">
    <source>
        <dbReference type="SAM" id="MobiDB-lite"/>
    </source>
</evidence>
<organism evidence="3 4">
    <name type="scientific">Ectocarpus siliculosus</name>
    <name type="common">Brown alga</name>
    <name type="synonym">Conferva siliculosa</name>
    <dbReference type="NCBI Taxonomy" id="2880"/>
    <lineage>
        <taxon>Eukaryota</taxon>
        <taxon>Sar</taxon>
        <taxon>Stramenopiles</taxon>
        <taxon>Ochrophyta</taxon>
        <taxon>PX clade</taxon>
        <taxon>Phaeophyceae</taxon>
        <taxon>Ectocarpales</taxon>
        <taxon>Ectocarpaceae</taxon>
        <taxon>Ectocarpus</taxon>
    </lineage>
</organism>
<dbReference type="SMART" id="SM00384">
    <property type="entry name" value="AT_hook"/>
    <property type="match status" value="4"/>
</dbReference>
<dbReference type="AlphaFoldDB" id="D7FPH8"/>
<sequence length="740" mass="78059">MRPLFPLFPQRSAGCAEEAAASSAGAAAAAPVPTTSDVAVRSSDVFTASTSSLDEPSSTVHDPATSASTPARGAIARGAGRGRPLSSPQAPGIDPGDAVVTRSRSRSNSGHDTRPRRPPTADDSSDAIAAPFSPSSTRPPATTSPRRPVGRPRGRSVGAQAAASRAGAAAGDVHRRRAGRPRKDAASAPPSPASEISSRRGPGRPRKDTGRPRKDTGRPRKDTGRPAAPPDGGGGAAGGAASQPSTPSSPRPSSASPPSTTAPSTSAPAAPVTPPAIATSARRPGRPRKSPPASREPSWICPTTGDIADDIIDSGVGAPHDFSVTIGNRSGANIKESLFNEGCAWMTKRAVRGITSMERGDINGNLHLQGIWTLALKKDFGDSKKEEAALRRKLRVDCGWTAADKVKITIKRLIKQQTFSGMVGYCSKDEGRSHFKTVTKGVSRTEVNIALAEYRTLQRFVVSELRTDIGKKNFWGVLRRFKQEHLRGISVSPVQLISWYINDGEGMPSHTWICPTSAFAMEAARADAYFTALMSPSLFTRKDAYLLFFSGGQGGRVSSSFAKWDYQDREFSEMTVDQAKVCSHDRQELEGAMDIARERIMRDIAESHRAPAGVVNFPVDADSDAGSDSDVAAAPPPPPARRQWDRIGRTAADTSSASEELPLIICPKCVEPGCTKAGNIAMVACNLCDGDLHRSCGVRGGEEDASWSFKASGAPPAPRLPMGRGSLALACTDFCLGTFP</sequence>
<dbReference type="InParanoid" id="D7FPH8"/>
<feature type="compositionally biased region" description="Basic and acidic residues" evidence="1">
    <location>
        <begin position="205"/>
        <end position="224"/>
    </location>
</feature>
<dbReference type="Proteomes" id="UP000002630">
    <property type="component" value="Linkage Group LG17"/>
</dbReference>
<evidence type="ECO:0000313" key="4">
    <source>
        <dbReference type="Proteomes" id="UP000002630"/>
    </source>
</evidence>